<accession>A0A0E9Q5K6</accession>
<protein>
    <submittedName>
        <fullName evidence="2">Uncharacterized protein</fullName>
    </submittedName>
</protein>
<dbReference type="AlphaFoldDB" id="A0A0E9Q5K6"/>
<reference evidence="2" key="1">
    <citation type="submission" date="2014-11" db="EMBL/GenBank/DDBJ databases">
        <authorList>
            <person name="Amaro Gonzalez C."/>
        </authorList>
    </citation>
    <scope>NUCLEOTIDE SEQUENCE</scope>
</reference>
<dbReference type="EMBL" id="GBXM01096947">
    <property type="protein sequence ID" value="JAH11630.1"/>
    <property type="molecule type" value="Transcribed_RNA"/>
</dbReference>
<sequence>MCTVPLQRARVIGRFWGRDSGQGRTRSPSEWAPGENVGLSGL</sequence>
<proteinExistence type="predicted"/>
<evidence type="ECO:0000256" key="1">
    <source>
        <dbReference type="SAM" id="MobiDB-lite"/>
    </source>
</evidence>
<organism evidence="2">
    <name type="scientific">Anguilla anguilla</name>
    <name type="common">European freshwater eel</name>
    <name type="synonym">Muraena anguilla</name>
    <dbReference type="NCBI Taxonomy" id="7936"/>
    <lineage>
        <taxon>Eukaryota</taxon>
        <taxon>Metazoa</taxon>
        <taxon>Chordata</taxon>
        <taxon>Craniata</taxon>
        <taxon>Vertebrata</taxon>
        <taxon>Euteleostomi</taxon>
        <taxon>Actinopterygii</taxon>
        <taxon>Neopterygii</taxon>
        <taxon>Teleostei</taxon>
        <taxon>Anguilliformes</taxon>
        <taxon>Anguillidae</taxon>
        <taxon>Anguilla</taxon>
    </lineage>
</organism>
<evidence type="ECO:0000313" key="2">
    <source>
        <dbReference type="EMBL" id="JAH11630.1"/>
    </source>
</evidence>
<feature type="region of interest" description="Disordered" evidence="1">
    <location>
        <begin position="17"/>
        <end position="42"/>
    </location>
</feature>
<name>A0A0E9Q5K6_ANGAN</name>
<reference evidence="2" key="2">
    <citation type="journal article" date="2015" name="Fish Shellfish Immunol.">
        <title>Early steps in the European eel (Anguilla anguilla)-Vibrio vulnificus interaction in the gills: Role of the RtxA13 toxin.</title>
        <authorList>
            <person name="Callol A."/>
            <person name="Pajuelo D."/>
            <person name="Ebbesson L."/>
            <person name="Teles M."/>
            <person name="MacKenzie S."/>
            <person name="Amaro C."/>
        </authorList>
    </citation>
    <scope>NUCLEOTIDE SEQUENCE</scope>
</reference>